<reference evidence="1" key="1">
    <citation type="submission" date="2021-01" db="EMBL/GenBank/DDBJ databases">
        <title>Modified the classification status of verrucomicrobia.</title>
        <authorList>
            <person name="Feng X."/>
        </authorList>
    </citation>
    <scope>NUCLEOTIDE SEQUENCE</scope>
    <source>
        <strain evidence="1">KCTC 13126</strain>
    </source>
</reference>
<accession>A0A934RUU1</accession>
<name>A0A934RUU1_9BACT</name>
<gene>
    <name evidence="1" type="ORF">JIN87_14395</name>
</gene>
<proteinExistence type="predicted"/>
<protein>
    <submittedName>
        <fullName evidence="1">DUF4202 domain-containing protein</fullName>
    </submittedName>
</protein>
<keyword evidence="2" id="KW-1185">Reference proteome</keyword>
<comment type="caution">
    <text evidence="1">The sequence shown here is derived from an EMBL/GenBank/DDBJ whole genome shotgun (WGS) entry which is preliminary data.</text>
</comment>
<dbReference type="PANTHER" id="PTHR41729">
    <property type="entry name" value="GLUTAMYL-TRNA SYNTHETASE"/>
    <property type="match status" value="1"/>
</dbReference>
<dbReference type="Proteomes" id="UP000617628">
    <property type="component" value="Unassembled WGS sequence"/>
</dbReference>
<dbReference type="Pfam" id="PF13875">
    <property type="entry name" value="DUF4202"/>
    <property type="match status" value="1"/>
</dbReference>
<sequence length="212" mass="24279">MERTFDKDLLERQLGRVADTTRFLKAIGEMDLLNDDDPNRYAMDGRNVGYELFFSVQLTRWLLQLAPDASEALMLATRGQHICRWMIPREDYSRDRAGYLKWRADLKKFHAHKTTEVLEMMDYDAETIARVSDLNLKKGIKSDPECQALEDALCLVFLEKQFAQFSEKTDEEKMVNILQKTWAKMSEAGHEAALSLPLGEAEKALVGKALAS</sequence>
<dbReference type="PANTHER" id="PTHR41729:SF1">
    <property type="entry name" value="GLUTAMYL-TRNA SYNTHETASE"/>
    <property type="match status" value="1"/>
</dbReference>
<dbReference type="EMBL" id="JAENIL010000025">
    <property type="protein sequence ID" value="MBK1878065.1"/>
    <property type="molecule type" value="Genomic_DNA"/>
</dbReference>
<organism evidence="1 2">
    <name type="scientific">Pelagicoccus mobilis</name>
    <dbReference type="NCBI Taxonomy" id="415221"/>
    <lineage>
        <taxon>Bacteria</taxon>
        <taxon>Pseudomonadati</taxon>
        <taxon>Verrucomicrobiota</taxon>
        <taxon>Opitutia</taxon>
        <taxon>Puniceicoccales</taxon>
        <taxon>Pelagicoccaceae</taxon>
        <taxon>Pelagicoccus</taxon>
    </lineage>
</organism>
<dbReference type="AlphaFoldDB" id="A0A934RUU1"/>
<evidence type="ECO:0000313" key="2">
    <source>
        <dbReference type="Proteomes" id="UP000617628"/>
    </source>
</evidence>
<evidence type="ECO:0000313" key="1">
    <source>
        <dbReference type="EMBL" id="MBK1878065.1"/>
    </source>
</evidence>
<dbReference type="InterPro" id="IPR025255">
    <property type="entry name" value="DUF4202"/>
</dbReference>
<dbReference type="RefSeq" id="WP_200356278.1">
    <property type="nucleotide sequence ID" value="NZ_JAENIL010000025.1"/>
</dbReference>